<evidence type="ECO:0000313" key="3">
    <source>
        <dbReference type="Proteomes" id="UP000076532"/>
    </source>
</evidence>
<feature type="region of interest" description="Disordered" evidence="1">
    <location>
        <begin position="46"/>
        <end position="69"/>
    </location>
</feature>
<proteinExistence type="predicted"/>
<reference evidence="2 3" key="1">
    <citation type="journal article" date="2016" name="Mol. Biol. Evol.">
        <title>Comparative Genomics of Early-Diverging Mushroom-Forming Fungi Provides Insights into the Origins of Lignocellulose Decay Capabilities.</title>
        <authorList>
            <person name="Nagy L.G."/>
            <person name="Riley R."/>
            <person name="Tritt A."/>
            <person name="Adam C."/>
            <person name="Daum C."/>
            <person name="Floudas D."/>
            <person name="Sun H."/>
            <person name="Yadav J.S."/>
            <person name="Pangilinan J."/>
            <person name="Larsson K.H."/>
            <person name="Matsuura K."/>
            <person name="Barry K."/>
            <person name="Labutti K."/>
            <person name="Kuo R."/>
            <person name="Ohm R.A."/>
            <person name="Bhattacharya S.S."/>
            <person name="Shirouzu T."/>
            <person name="Yoshinaga Y."/>
            <person name="Martin F.M."/>
            <person name="Grigoriev I.V."/>
            <person name="Hibbett D.S."/>
        </authorList>
    </citation>
    <scope>NUCLEOTIDE SEQUENCE [LARGE SCALE GENOMIC DNA]</scope>
    <source>
        <strain evidence="2 3">CBS 109695</strain>
    </source>
</reference>
<name>A0A166RN51_9AGAM</name>
<evidence type="ECO:0000256" key="1">
    <source>
        <dbReference type="SAM" id="MobiDB-lite"/>
    </source>
</evidence>
<feature type="region of interest" description="Disordered" evidence="1">
    <location>
        <begin position="1"/>
        <end position="23"/>
    </location>
</feature>
<dbReference type="AlphaFoldDB" id="A0A166RN51"/>
<sequence>MPPKDQENIAPTFEQLWDPSTQPETQISIWTVSDPSIAEDNLFESRECNSTEERETPPSPSSHAAVNATHPFDSNFGRAEWGSVLRTSPEWGLLKIRNTTIRALLQCNAVKQYLFNLKLPRASFDHAEPFCTMFAPPQLEAADPQPTVEGSNDQCPIKIHEIRAAYFRAFLRLLYPSIVSLYPIDGTHSQEEWRSTLEPSTMQKFLAIQVQSIRIRELFDKLDSMTKLRLARKYAMRQRLLAELQEFAHIFCVREQAILFFFQQHTTSDINKNAFNNSSFDYQKAISEELKGELDEYKA</sequence>
<organism evidence="2 3">
    <name type="scientific">Athelia psychrophila</name>
    <dbReference type="NCBI Taxonomy" id="1759441"/>
    <lineage>
        <taxon>Eukaryota</taxon>
        <taxon>Fungi</taxon>
        <taxon>Dikarya</taxon>
        <taxon>Basidiomycota</taxon>
        <taxon>Agaricomycotina</taxon>
        <taxon>Agaricomycetes</taxon>
        <taxon>Agaricomycetidae</taxon>
        <taxon>Atheliales</taxon>
        <taxon>Atheliaceae</taxon>
        <taxon>Athelia</taxon>
    </lineage>
</organism>
<evidence type="ECO:0008006" key="4">
    <source>
        <dbReference type="Google" id="ProtNLM"/>
    </source>
</evidence>
<evidence type="ECO:0000313" key="2">
    <source>
        <dbReference type="EMBL" id="KZP28461.1"/>
    </source>
</evidence>
<protein>
    <recommendedName>
        <fullName evidence="4">BTB domain-containing protein</fullName>
    </recommendedName>
</protein>
<feature type="compositionally biased region" description="Basic and acidic residues" evidence="1">
    <location>
        <begin position="46"/>
        <end position="56"/>
    </location>
</feature>
<keyword evidence="3" id="KW-1185">Reference proteome</keyword>
<dbReference type="Proteomes" id="UP000076532">
    <property type="component" value="Unassembled WGS sequence"/>
</dbReference>
<accession>A0A166RN51</accession>
<dbReference type="EMBL" id="KV417503">
    <property type="protein sequence ID" value="KZP28461.1"/>
    <property type="molecule type" value="Genomic_DNA"/>
</dbReference>
<gene>
    <name evidence="2" type="ORF">FIBSPDRAFT_1039582</name>
</gene>